<reference evidence="1 2" key="1">
    <citation type="submission" date="2020-01" db="EMBL/GenBank/DDBJ databases">
        <title>Complete genome sequence of a human oral phylogroup 1 Treponema sp. strain ATCC 700766, originally isolated from periodontitis dental plaque.</title>
        <authorList>
            <person name="Chan Y."/>
            <person name="Huo Y.-B."/>
            <person name="Yu X.-L."/>
            <person name="Zeng H."/>
            <person name="Leung W.-K."/>
            <person name="Watt R.M."/>
        </authorList>
    </citation>
    <scope>NUCLEOTIDE SEQUENCE [LARGE SCALE GENOMIC DNA]</scope>
    <source>
        <strain evidence="1 2">OMZ 804</strain>
    </source>
</reference>
<proteinExistence type="predicted"/>
<sequence>MDEKTVTFNEYLELVKKIFKDYGYSDKEVKEAFLREDFQDEVKTRYDADIEHYKNKDQYVPSYKVLTEGCVGSVAHCLNLMW</sequence>
<dbReference type="AlphaFoldDB" id="A0A6P1Y1S9"/>
<gene>
    <name evidence="1" type="ORF">GWP43_04805</name>
</gene>
<accession>A0A6P1Y1S9</accession>
<evidence type="ECO:0000313" key="2">
    <source>
        <dbReference type="Proteomes" id="UP000464374"/>
    </source>
</evidence>
<dbReference type="KEGG" id="trz:GWP43_04805"/>
<protein>
    <submittedName>
        <fullName evidence="1">Uncharacterized protein</fullName>
    </submittedName>
</protein>
<dbReference type="RefSeq" id="WP_162663128.1">
    <property type="nucleotide sequence ID" value="NZ_CP048020.1"/>
</dbReference>
<organism evidence="1 2">
    <name type="scientific">Treponema vincentii</name>
    <dbReference type="NCBI Taxonomy" id="69710"/>
    <lineage>
        <taxon>Bacteria</taxon>
        <taxon>Pseudomonadati</taxon>
        <taxon>Spirochaetota</taxon>
        <taxon>Spirochaetia</taxon>
        <taxon>Spirochaetales</taxon>
        <taxon>Treponemataceae</taxon>
        <taxon>Treponema</taxon>
    </lineage>
</organism>
<evidence type="ECO:0000313" key="1">
    <source>
        <dbReference type="EMBL" id="QHX42882.1"/>
    </source>
</evidence>
<dbReference type="EMBL" id="CP048020">
    <property type="protein sequence ID" value="QHX42882.1"/>
    <property type="molecule type" value="Genomic_DNA"/>
</dbReference>
<dbReference type="Proteomes" id="UP000464374">
    <property type="component" value="Chromosome"/>
</dbReference>
<name>A0A6P1Y1S9_9SPIR</name>